<feature type="compositionally biased region" description="Basic and acidic residues" evidence="1">
    <location>
        <begin position="63"/>
        <end position="73"/>
    </location>
</feature>
<dbReference type="AlphaFoldDB" id="A0A428FU40"/>
<dbReference type="Proteomes" id="UP000280648">
    <property type="component" value="Unassembled WGS sequence"/>
</dbReference>
<feature type="compositionally biased region" description="Basic residues" evidence="1">
    <location>
        <begin position="94"/>
        <end position="108"/>
    </location>
</feature>
<protein>
    <submittedName>
        <fullName evidence="2">Uncharacterized protein</fullName>
    </submittedName>
</protein>
<reference evidence="2 3" key="1">
    <citation type="submission" date="2018-11" db="EMBL/GenBank/DDBJ databases">
        <title>Species Designations Belie Phenotypic and Genotypic Heterogeneity in Oral Streptococci.</title>
        <authorList>
            <person name="Velsko I."/>
        </authorList>
    </citation>
    <scope>NUCLEOTIDE SEQUENCE [LARGE SCALE GENOMIC DNA]</scope>
    <source>
        <strain evidence="2 3">BCC26</strain>
    </source>
</reference>
<organism evidence="2 3">
    <name type="scientific">Streptococcus oralis</name>
    <dbReference type="NCBI Taxonomy" id="1303"/>
    <lineage>
        <taxon>Bacteria</taxon>
        <taxon>Bacillati</taxon>
        <taxon>Bacillota</taxon>
        <taxon>Bacilli</taxon>
        <taxon>Lactobacillales</taxon>
        <taxon>Streptococcaceae</taxon>
        <taxon>Streptococcus</taxon>
    </lineage>
</organism>
<accession>A0A428FU40</accession>
<name>A0A428FU40_STROR</name>
<proteinExistence type="predicted"/>
<dbReference type="RefSeq" id="WP_131199995.1">
    <property type="nucleotide sequence ID" value="NZ_RJPI01000001.1"/>
</dbReference>
<dbReference type="EMBL" id="RJPI01000001">
    <property type="protein sequence ID" value="RSJ66178.1"/>
    <property type="molecule type" value="Genomic_DNA"/>
</dbReference>
<evidence type="ECO:0000313" key="3">
    <source>
        <dbReference type="Proteomes" id="UP000280648"/>
    </source>
</evidence>
<evidence type="ECO:0000256" key="1">
    <source>
        <dbReference type="SAM" id="MobiDB-lite"/>
    </source>
</evidence>
<comment type="caution">
    <text evidence="2">The sequence shown here is derived from an EMBL/GenBank/DDBJ whole genome shotgun (WGS) entry which is preliminary data.</text>
</comment>
<feature type="region of interest" description="Disordered" evidence="1">
    <location>
        <begin position="63"/>
        <end position="108"/>
    </location>
</feature>
<gene>
    <name evidence="2" type="ORF">D8803_01100</name>
</gene>
<evidence type="ECO:0000313" key="2">
    <source>
        <dbReference type="EMBL" id="RSJ66178.1"/>
    </source>
</evidence>
<sequence>MNNKKESFWNYLVTLFGSAMKTVESLTTPEIGSNLAGVLKKLSQDFKEICLSYIYIQAQKENRTQKIKNKDSKPIYPPPISYSDECKQKQNKNSTKRKRRKQYYKKRR</sequence>